<dbReference type="Proteomes" id="UP000694424">
    <property type="component" value="Unplaced"/>
</dbReference>
<evidence type="ECO:0000313" key="3">
    <source>
        <dbReference type="Proteomes" id="UP000694424"/>
    </source>
</evidence>
<keyword evidence="1" id="KW-1133">Transmembrane helix</keyword>
<evidence type="ECO:0000256" key="1">
    <source>
        <dbReference type="SAM" id="Phobius"/>
    </source>
</evidence>
<keyword evidence="1" id="KW-0812">Transmembrane</keyword>
<proteinExistence type="predicted"/>
<keyword evidence="3" id="KW-1185">Reference proteome</keyword>
<dbReference type="InterPro" id="IPR036179">
    <property type="entry name" value="Ig-like_dom_sf"/>
</dbReference>
<reference evidence="2" key="1">
    <citation type="submission" date="2025-08" db="UniProtKB">
        <authorList>
            <consortium name="Ensembl"/>
        </authorList>
    </citation>
    <scope>IDENTIFICATION</scope>
</reference>
<dbReference type="InterPro" id="IPR013783">
    <property type="entry name" value="Ig-like_fold"/>
</dbReference>
<dbReference type="Gene3D" id="2.60.40.10">
    <property type="entry name" value="Immunoglobulins"/>
    <property type="match status" value="1"/>
</dbReference>
<keyword evidence="1" id="KW-0472">Membrane</keyword>
<accession>A0A8B9SD02</accession>
<feature type="transmembrane region" description="Helical" evidence="1">
    <location>
        <begin position="55"/>
        <end position="77"/>
    </location>
</feature>
<protein>
    <submittedName>
        <fullName evidence="2">Uncharacterized protein</fullName>
    </submittedName>
</protein>
<dbReference type="Ensembl" id="ENSAOWT00000027706.1">
    <property type="protein sequence ID" value="ENSAOWP00000024461.1"/>
    <property type="gene ID" value="ENSAOWG00000016524.1"/>
</dbReference>
<sequence length="98" mass="11344">DREIHEDEVKRTLTITGIRAEDEGEYSCETRDDKTSVMVTLKGMSLKLKSENVKGFLSVFLSCYSPAKFSLFMYLYLKPLFLKVRMVLRPIELRSLGM</sequence>
<organism evidence="2 3">
    <name type="scientific">Apteryx owenii</name>
    <name type="common">Little spotted kiwi</name>
    <dbReference type="NCBI Taxonomy" id="8824"/>
    <lineage>
        <taxon>Eukaryota</taxon>
        <taxon>Metazoa</taxon>
        <taxon>Chordata</taxon>
        <taxon>Craniata</taxon>
        <taxon>Vertebrata</taxon>
        <taxon>Euteleostomi</taxon>
        <taxon>Archelosauria</taxon>
        <taxon>Archosauria</taxon>
        <taxon>Dinosauria</taxon>
        <taxon>Saurischia</taxon>
        <taxon>Theropoda</taxon>
        <taxon>Coelurosauria</taxon>
        <taxon>Aves</taxon>
        <taxon>Palaeognathae</taxon>
        <taxon>Apterygiformes</taxon>
        <taxon>Apterygidae</taxon>
        <taxon>Apteryx</taxon>
    </lineage>
</organism>
<dbReference type="SUPFAM" id="SSF48726">
    <property type="entry name" value="Immunoglobulin"/>
    <property type="match status" value="1"/>
</dbReference>
<evidence type="ECO:0000313" key="2">
    <source>
        <dbReference type="Ensembl" id="ENSAOWP00000024461.1"/>
    </source>
</evidence>
<name>A0A8B9SD02_APTOW</name>
<dbReference type="AlphaFoldDB" id="A0A8B9SD02"/>
<reference evidence="2" key="2">
    <citation type="submission" date="2025-09" db="UniProtKB">
        <authorList>
            <consortium name="Ensembl"/>
        </authorList>
    </citation>
    <scope>IDENTIFICATION</scope>
</reference>